<keyword evidence="2" id="KW-1185">Reference proteome</keyword>
<proteinExistence type="predicted"/>
<accession>A0AAE1IYI4</accession>
<protein>
    <submittedName>
        <fullName evidence="1">Uncharacterized protein</fullName>
    </submittedName>
</protein>
<evidence type="ECO:0000313" key="2">
    <source>
        <dbReference type="Proteomes" id="UP001293593"/>
    </source>
</evidence>
<comment type="caution">
    <text evidence="1">The sequence shown here is derived from an EMBL/GenBank/DDBJ whole genome shotgun (WGS) entry which is preliminary data.</text>
</comment>
<dbReference type="AlphaFoldDB" id="A0AAE1IYI4"/>
<dbReference type="Proteomes" id="UP001293593">
    <property type="component" value="Unassembled WGS sequence"/>
</dbReference>
<organism evidence="1 2">
    <name type="scientific">Acacia crassicarpa</name>
    <name type="common">northern wattle</name>
    <dbReference type="NCBI Taxonomy" id="499986"/>
    <lineage>
        <taxon>Eukaryota</taxon>
        <taxon>Viridiplantae</taxon>
        <taxon>Streptophyta</taxon>
        <taxon>Embryophyta</taxon>
        <taxon>Tracheophyta</taxon>
        <taxon>Spermatophyta</taxon>
        <taxon>Magnoliopsida</taxon>
        <taxon>eudicotyledons</taxon>
        <taxon>Gunneridae</taxon>
        <taxon>Pentapetalae</taxon>
        <taxon>rosids</taxon>
        <taxon>fabids</taxon>
        <taxon>Fabales</taxon>
        <taxon>Fabaceae</taxon>
        <taxon>Caesalpinioideae</taxon>
        <taxon>mimosoid clade</taxon>
        <taxon>Acacieae</taxon>
        <taxon>Acacia</taxon>
    </lineage>
</organism>
<name>A0AAE1IYI4_9FABA</name>
<sequence length="77" mass="8335">MLNAIGNLKLTGLDAEALSKLGHKLEDVPCQVHTEVLFSNGSILRYCTTQELLHNHFKATGGKSPNFSIAHSVSVQC</sequence>
<gene>
    <name evidence="1" type="ORF">QN277_005678</name>
</gene>
<dbReference type="EMBL" id="JAWXYG010000011">
    <property type="protein sequence ID" value="KAK4259336.1"/>
    <property type="molecule type" value="Genomic_DNA"/>
</dbReference>
<evidence type="ECO:0000313" key="1">
    <source>
        <dbReference type="EMBL" id="KAK4259336.1"/>
    </source>
</evidence>
<reference evidence="1" key="1">
    <citation type="submission" date="2023-10" db="EMBL/GenBank/DDBJ databases">
        <title>Chromosome-level genome of the transformable northern wattle, Acacia crassicarpa.</title>
        <authorList>
            <person name="Massaro I."/>
            <person name="Sinha N.R."/>
            <person name="Poethig S."/>
            <person name="Leichty A.R."/>
        </authorList>
    </citation>
    <scope>NUCLEOTIDE SEQUENCE</scope>
    <source>
        <strain evidence="1">Acra3RX</strain>
        <tissue evidence="1">Leaf</tissue>
    </source>
</reference>